<evidence type="ECO:0000256" key="5">
    <source>
        <dbReference type="ARBA" id="ARBA00022989"/>
    </source>
</evidence>
<evidence type="ECO:0000256" key="2">
    <source>
        <dbReference type="ARBA" id="ARBA00006679"/>
    </source>
</evidence>
<dbReference type="Proteomes" id="UP000237662">
    <property type="component" value="Unassembled WGS sequence"/>
</dbReference>
<keyword evidence="9" id="KW-1185">Reference proteome</keyword>
<gene>
    <name evidence="8" type="ORF">CLV84_1615</name>
</gene>
<evidence type="ECO:0000313" key="8">
    <source>
        <dbReference type="EMBL" id="PPK88645.1"/>
    </source>
</evidence>
<organism evidence="8 9">
    <name type="scientific">Neolewinella xylanilytica</name>
    <dbReference type="NCBI Taxonomy" id="1514080"/>
    <lineage>
        <taxon>Bacteria</taxon>
        <taxon>Pseudomonadati</taxon>
        <taxon>Bacteroidota</taxon>
        <taxon>Saprospiria</taxon>
        <taxon>Saprospirales</taxon>
        <taxon>Lewinellaceae</taxon>
        <taxon>Neolewinella</taxon>
    </lineage>
</organism>
<comment type="subcellular location">
    <subcellularLocation>
        <location evidence="1">Cell membrane</location>
        <topology evidence="1">Multi-pass membrane protein</topology>
    </subcellularLocation>
</comment>
<dbReference type="InterPro" id="IPR032808">
    <property type="entry name" value="DoxX"/>
</dbReference>
<dbReference type="PANTHER" id="PTHR33452">
    <property type="entry name" value="OXIDOREDUCTASE CATD-RELATED"/>
    <property type="match status" value="1"/>
</dbReference>
<evidence type="ECO:0000256" key="3">
    <source>
        <dbReference type="ARBA" id="ARBA00022475"/>
    </source>
</evidence>
<dbReference type="GO" id="GO:0005886">
    <property type="term" value="C:plasma membrane"/>
    <property type="evidence" value="ECO:0007669"/>
    <property type="project" value="UniProtKB-SubCell"/>
</dbReference>
<name>A0A2S6IAZ0_9BACT</name>
<evidence type="ECO:0000256" key="6">
    <source>
        <dbReference type="ARBA" id="ARBA00023136"/>
    </source>
</evidence>
<keyword evidence="6 7" id="KW-0472">Membrane</keyword>
<keyword evidence="4 7" id="KW-0812">Transmembrane</keyword>
<feature type="transmembrane region" description="Helical" evidence="7">
    <location>
        <begin position="77"/>
        <end position="94"/>
    </location>
</feature>
<reference evidence="8 9" key="1">
    <citation type="submission" date="2018-02" db="EMBL/GenBank/DDBJ databases">
        <title>Genomic Encyclopedia of Archaeal and Bacterial Type Strains, Phase II (KMG-II): from individual species to whole genera.</title>
        <authorList>
            <person name="Goeker M."/>
        </authorList>
    </citation>
    <scope>NUCLEOTIDE SEQUENCE [LARGE SCALE GENOMIC DNA]</scope>
    <source>
        <strain evidence="8 9">DSM 29526</strain>
    </source>
</reference>
<dbReference type="RefSeq" id="WP_104419180.1">
    <property type="nucleotide sequence ID" value="NZ_PTJC01000005.1"/>
</dbReference>
<dbReference type="AlphaFoldDB" id="A0A2S6IAZ0"/>
<comment type="similarity">
    <text evidence="2">Belongs to the DoxX family.</text>
</comment>
<feature type="transmembrane region" description="Helical" evidence="7">
    <location>
        <begin position="48"/>
        <end position="70"/>
    </location>
</feature>
<keyword evidence="3" id="KW-1003">Cell membrane</keyword>
<comment type="caution">
    <text evidence="8">The sequence shown here is derived from an EMBL/GenBank/DDBJ whole genome shotgun (WGS) entry which is preliminary data.</text>
</comment>
<dbReference type="InterPro" id="IPR051907">
    <property type="entry name" value="DoxX-like_oxidoreductase"/>
</dbReference>
<evidence type="ECO:0000313" key="9">
    <source>
        <dbReference type="Proteomes" id="UP000237662"/>
    </source>
</evidence>
<dbReference type="Pfam" id="PF07681">
    <property type="entry name" value="DoxX"/>
    <property type="match status" value="1"/>
</dbReference>
<protein>
    <submittedName>
        <fullName evidence="8">Putative oxidoreductase</fullName>
    </submittedName>
</protein>
<feature type="transmembrane region" description="Helical" evidence="7">
    <location>
        <begin position="106"/>
        <end position="124"/>
    </location>
</feature>
<evidence type="ECO:0000256" key="1">
    <source>
        <dbReference type="ARBA" id="ARBA00004651"/>
    </source>
</evidence>
<proteinExistence type="inferred from homology"/>
<accession>A0A2S6IAZ0</accession>
<evidence type="ECO:0000256" key="4">
    <source>
        <dbReference type="ARBA" id="ARBA00022692"/>
    </source>
</evidence>
<dbReference type="OrthoDB" id="9813193at2"/>
<dbReference type="EMBL" id="PTJC01000005">
    <property type="protein sequence ID" value="PPK88645.1"/>
    <property type="molecule type" value="Genomic_DNA"/>
</dbReference>
<dbReference type="PANTHER" id="PTHR33452:SF1">
    <property type="entry name" value="INNER MEMBRANE PROTEIN YPHA-RELATED"/>
    <property type="match status" value="1"/>
</dbReference>
<keyword evidence="5 7" id="KW-1133">Transmembrane helix</keyword>
<evidence type="ECO:0000256" key="7">
    <source>
        <dbReference type="SAM" id="Phobius"/>
    </source>
</evidence>
<sequence length="134" mass="14372">MNKGNIDIALFILRVWFGLEMAFAHGWGKMLKVINGNFEFGDPIGVGPTLSLILAAGAEFIGGILIALGLFTRLATIPYIITMLVAALLVHYAAGDPWGRIANPLNYAVVATAILIAGPGRLSLDHKLFVDKVR</sequence>